<organism evidence="1 2">
    <name type="scientific">Pristionchus fissidentatus</name>
    <dbReference type="NCBI Taxonomy" id="1538716"/>
    <lineage>
        <taxon>Eukaryota</taxon>
        <taxon>Metazoa</taxon>
        <taxon>Ecdysozoa</taxon>
        <taxon>Nematoda</taxon>
        <taxon>Chromadorea</taxon>
        <taxon>Rhabditida</taxon>
        <taxon>Rhabditina</taxon>
        <taxon>Diplogasteromorpha</taxon>
        <taxon>Diplogasteroidea</taxon>
        <taxon>Neodiplogasteridae</taxon>
        <taxon>Pristionchus</taxon>
    </lineage>
</organism>
<name>A0AAV5VN77_9BILA</name>
<keyword evidence="2" id="KW-1185">Reference proteome</keyword>
<dbReference type="Proteomes" id="UP001432322">
    <property type="component" value="Unassembled WGS sequence"/>
</dbReference>
<evidence type="ECO:0000313" key="2">
    <source>
        <dbReference type="Proteomes" id="UP001432322"/>
    </source>
</evidence>
<evidence type="ECO:0000313" key="1">
    <source>
        <dbReference type="EMBL" id="GMT21157.1"/>
    </source>
</evidence>
<comment type="caution">
    <text evidence="1">The sequence shown here is derived from an EMBL/GenBank/DDBJ whole genome shotgun (WGS) entry which is preliminary data.</text>
</comment>
<dbReference type="AlphaFoldDB" id="A0AAV5VN77"/>
<feature type="non-terminal residue" evidence="1">
    <location>
        <position position="1"/>
    </location>
</feature>
<gene>
    <name evidence="1" type="ORF">PFISCL1PPCAC_12454</name>
</gene>
<proteinExistence type="predicted"/>
<evidence type="ECO:0008006" key="3">
    <source>
        <dbReference type="Google" id="ProtNLM"/>
    </source>
</evidence>
<protein>
    <recommendedName>
        <fullName evidence="3">C2H2-type domain-containing protein</fullName>
    </recommendedName>
</protein>
<dbReference type="EMBL" id="BTSY01000003">
    <property type="protein sequence ID" value="GMT21157.1"/>
    <property type="molecule type" value="Genomic_DNA"/>
</dbReference>
<accession>A0AAV5VN77</accession>
<reference evidence="1" key="1">
    <citation type="submission" date="2023-10" db="EMBL/GenBank/DDBJ databases">
        <title>Genome assembly of Pristionchus species.</title>
        <authorList>
            <person name="Yoshida K."/>
            <person name="Sommer R.J."/>
        </authorList>
    </citation>
    <scope>NUCLEOTIDE SEQUENCE</scope>
    <source>
        <strain evidence="1">RS5133</strain>
    </source>
</reference>
<sequence length="120" mass="13324">HKTKPNQAGIVFRCDCGTIRKSALTESCKHQCASTNFTVVSEADAALLPCIKRKPAKPREETQKEAMKCPLCNIGYYRLGTIISHLLNQHKTTPEKVYIFSLFGCPTISVAKSRIGYFSS</sequence>